<gene>
    <name evidence="3" type="ORF">PFCIRM138_11010</name>
</gene>
<dbReference type="GO" id="GO:0022857">
    <property type="term" value="F:transmembrane transporter activity"/>
    <property type="evidence" value="ECO:0007669"/>
    <property type="project" value="InterPro"/>
</dbReference>
<accession>A0A0B7NVY6</accession>
<dbReference type="Pfam" id="PF04069">
    <property type="entry name" value="OpuAC"/>
    <property type="match status" value="1"/>
</dbReference>
<dbReference type="SUPFAM" id="SSF53850">
    <property type="entry name" value="Periplasmic binding protein-like II"/>
    <property type="match status" value="1"/>
</dbReference>
<proteinExistence type="predicted"/>
<feature type="transmembrane region" description="Helical" evidence="1">
    <location>
        <begin position="25"/>
        <end position="48"/>
    </location>
</feature>
<evidence type="ECO:0000313" key="3">
    <source>
        <dbReference type="EMBL" id="CEP26936.1"/>
    </source>
</evidence>
<protein>
    <submittedName>
        <fullName evidence="3">Binding protein of choline ABC transporter</fullName>
    </submittedName>
</protein>
<dbReference type="EMBL" id="LM676427">
    <property type="protein sequence ID" value="CEP26936.1"/>
    <property type="molecule type" value="Genomic_DNA"/>
</dbReference>
<dbReference type="Gene3D" id="3.40.190.10">
    <property type="entry name" value="Periplasmic binding protein-like II"/>
    <property type="match status" value="1"/>
</dbReference>
<keyword evidence="1" id="KW-0472">Membrane</keyword>
<dbReference type="CDD" id="cd13611">
    <property type="entry name" value="PBP2_YehZ"/>
    <property type="match status" value="1"/>
</dbReference>
<organism evidence="3">
    <name type="scientific">Propionibacterium freudenreichii subsp. freudenreichii</name>
    <dbReference type="NCBI Taxonomy" id="66712"/>
    <lineage>
        <taxon>Bacteria</taxon>
        <taxon>Bacillati</taxon>
        <taxon>Actinomycetota</taxon>
        <taxon>Actinomycetes</taxon>
        <taxon>Propionibacteriales</taxon>
        <taxon>Propionibacteriaceae</taxon>
        <taxon>Propionibacterium</taxon>
    </lineage>
</organism>
<evidence type="ECO:0000259" key="2">
    <source>
        <dbReference type="Pfam" id="PF04069"/>
    </source>
</evidence>
<dbReference type="Gene3D" id="3.40.190.120">
    <property type="entry name" value="Osmoprotection protein (prox), domain 2"/>
    <property type="match status" value="1"/>
</dbReference>
<dbReference type="InterPro" id="IPR007210">
    <property type="entry name" value="ABC_Gly_betaine_transp_sub-bd"/>
</dbReference>
<dbReference type="GO" id="GO:0043190">
    <property type="term" value="C:ATP-binding cassette (ABC) transporter complex"/>
    <property type="evidence" value="ECO:0007669"/>
    <property type="project" value="InterPro"/>
</dbReference>
<keyword evidence="1" id="KW-1133">Transmembrane helix</keyword>
<dbReference type="AlphaFoldDB" id="A0A0B7NVY6"/>
<keyword evidence="1" id="KW-0812">Transmembrane</keyword>
<reference evidence="3" key="1">
    <citation type="submission" date="2014-08" db="EMBL/GenBank/DDBJ databases">
        <authorList>
            <person name="Falentin Helene"/>
        </authorList>
    </citation>
    <scope>NUCLEOTIDE SEQUENCE</scope>
</reference>
<name>A0A0B7NVY6_PROFF</name>
<feature type="domain" description="ABC-type glycine betaine transport system substrate-binding" evidence="2">
    <location>
        <begin position="67"/>
        <end position="332"/>
    </location>
</feature>
<sequence length="343" mass="37250">MGKHVHESRVVDGTPRGLRPSPRRLLILLVVACSLMFSSCALGTGGGLSAKGKLAGSLADISLRDQSVAVGSKNFTEQLVLGKIAVILLKSAGADVNDLTNIPGSSSARQALLSGQIDFQWEYTGTGWISYLGHSDPITDPEQQYVAVRDEDLAKNHMVWLPPAPMNNTYGFAITQKTKDRLGVSKLSDLAALPSSELSFCVESELNSRNDGFEPMAAKYDLSLGQVQRKVLDTGAIYSATADGLCNFGEVFTTDGRIKALNLTVLEDDRHFFPNYNVSPVMRQKTYNKAADQYRELFDPVSKALTNDALLAMNAEVDVQGREPADVAYDWLIAQGFITKPKS</sequence>
<evidence type="ECO:0000256" key="1">
    <source>
        <dbReference type="SAM" id="Phobius"/>
    </source>
</evidence>